<feature type="transmembrane region" description="Helical" evidence="1">
    <location>
        <begin position="94"/>
        <end position="112"/>
    </location>
</feature>
<keyword evidence="1" id="KW-1133">Transmembrane helix</keyword>
<reference evidence="3" key="1">
    <citation type="submission" date="2018-02" db="EMBL/GenBank/DDBJ databases">
        <title>Firefly genomes illuminate parallel origins of bioluminescence in beetles.</title>
        <authorList>
            <person name="Fallon T.R."/>
            <person name="Lower S.E.S."/>
            <person name="Behringer M."/>
            <person name="Weng J.-K."/>
        </authorList>
    </citation>
    <scope>NUCLEOTIDE SEQUENCE [LARGE SCALE GENOMIC DNA]</scope>
</reference>
<keyword evidence="1" id="KW-0812">Transmembrane</keyword>
<name>A0A2S0NKV9_9MOLU</name>
<dbReference type="RefSeq" id="WP_303662217.1">
    <property type="nucleotide sequence ID" value="NZ_CP027019.1"/>
</dbReference>
<feature type="transmembrane region" description="Helical" evidence="1">
    <location>
        <begin position="21"/>
        <end position="45"/>
    </location>
</feature>
<organism evidence="2 3">
    <name type="scientific">Williamsoniiplasma luminosum</name>
    <dbReference type="NCBI Taxonomy" id="214888"/>
    <lineage>
        <taxon>Bacteria</taxon>
        <taxon>Bacillati</taxon>
        <taxon>Mycoplasmatota</taxon>
        <taxon>Mollicutes</taxon>
        <taxon>Entomoplasmatales</taxon>
        <taxon>Williamsoniiplasma</taxon>
    </lineage>
</organism>
<evidence type="ECO:0000313" key="3">
    <source>
        <dbReference type="Proteomes" id="UP000239250"/>
    </source>
</evidence>
<dbReference type="EMBL" id="CP027019">
    <property type="protein sequence ID" value="AVP49651.1"/>
    <property type="molecule type" value="Genomic_DNA"/>
</dbReference>
<feature type="transmembrane region" description="Helical" evidence="1">
    <location>
        <begin position="51"/>
        <end position="82"/>
    </location>
</feature>
<dbReference type="AlphaFoldDB" id="A0A2S0NKV9"/>
<sequence length="116" mass="13251">MEFMNKNQNITKSTEAMLKISLWYCAFTLFSMLLFVLISGIWVFGLHNGTWTIFGLTLITDGIIAIFILPMIVSITICILILKGKYDYNLYKTRIGIWLLLFGGVIPGILLLKQNR</sequence>
<protein>
    <submittedName>
        <fullName evidence="2">Uncharacterized protein</fullName>
    </submittedName>
</protein>
<accession>A0A2S0NKV9</accession>
<evidence type="ECO:0000313" key="2">
    <source>
        <dbReference type="EMBL" id="AVP49651.1"/>
    </source>
</evidence>
<keyword evidence="1" id="KW-0472">Membrane</keyword>
<gene>
    <name evidence="2" type="ORF">C5T88_03695</name>
</gene>
<dbReference type="Proteomes" id="UP000239250">
    <property type="component" value="Chromosome"/>
</dbReference>
<proteinExistence type="predicted"/>
<evidence type="ECO:0000256" key="1">
    <source>
        <dbReference type="SAM" id="Phobius"/>
    </source>
</evidence>